<dbReference type="Gene3D" id="2.130.10.10">
    <property type="entry name" value="YVTN repeat-like/Quinoprotein amine dehydrogenase"/>
    <property type="match status" value="1"/>
</dbReference>
<keyword evidence="1" id="KW-0732">Signal</keyword>
<dbReference type="SUPFAM" id="SSF63825">
    <property type="entry name" value="YWTD domain"/>
    <property type="match status" value="1"/>
</dbReference>
<organism evidence="2 3">
    <name type="scientific">Manduca sexta</name>
    <name type="common">Tobacco hawkmoth</name>
    <name type="synonym">Tobacco hornworm</name>
    <dbReference type="NCBI Taxonomy" id="7130"/>
    <lineage>
        <taxon>Eukaryota</taxon>
        <taxon>Metazoa</taxon>
        <taxon>Ecdysozoa</taxon>
        <taxon>Arthropoda</taxon>
        <taxon>Hexapoda</taxon>
        <taxon>Insecta</taxon>
        <taxon>Pterygota</taxon>
        <taxon>Neoptera</taxon>
        <taxon>Endopterygota</taxon>
        <taxon>Lepidoptera</taxon>
        <taxon>Glossata</taxon>
        <taxon>Ditrysia</taxon>
        <taxon>Bombycoidea</taxon>
        <taxon>Sphingidae</taxon>
        <taxon>Sphinginae</taxon>
        <taxon>Sphingini</taxon>
        <taxon>Manduca</taxon>
    </lineage>
</organism>
<gene>
    <name evidence="2" type="ORF">O3G_MSEX003191</name>
</gene>
<feature type="chain" id="PRO_5037839314" description="Ommochrome-binding protein" evidence="1">
    <location>
        <begin position="17"/>
        <end position="303"/>
    </location>
</feature>
<protein>
    <recommendedName>
        <fullName evidence="4">Ommochrome-binding protein</fullName>
    </recommendedName>
</protein>
<evidence type="ECO:0000256" key="1">
    <source>
        <dbReference type="SAM" id="SignalP"/>
    </source>
</evidence>
<name>A0A921YR69_MANSE</name>
<feature type="signal peptide" evidence="1">
    <location>
        <begin position="1"/>
        <end position="16"/>
    </location>
</feature>
<proteinExistence type="predicted"/>
<sequence length="303" mass="34874">MLQFFVLSSILSAAVAKTNCHGCFDGTCYSKSPVFKDNKISGQIAIDRIENIIYFHYENSQSIDYTAAFDLDDIRFKIVPGIDFSFARTVDQSNRDVYIGGVQGIFKYSPIENKTIEFGLRDETIWHLQYKGKIYYTAFRKKGLYTYGNHKSKSIKALSNYSIDNFVIDKHNDVYFMSDAKIYRYKLSEKIPSVVTNEAFVLSVDIFDNVYFLQSASRGLYKLNYKTDRLTEVGAFANGTPIKFVFDANNNVVYYDKEDDKLYYLLPNYSKCRVASVVERKLKKAPSIARAKTNKLRIHMVDS</sequence>
<reference evidence="2" key="2">
    <citation type="submission" date="2020-12" db="EMBL/GenBank/DDBJ databases">
        <authorList>
            <person name="Kanost M."/>
        </authorList>
    </citation>
    <scope>NUCLEOTIDE SEQUENCE</scope>
</reference>
<dbReference type="EMBL" id="JH668308">
    <property type="protein sequence ID" value="KAG6444131.1"/>
    <property type="molecule type" value="Genomic_DNA"/>
</dbReference>
<evidence type="ECO:0008006" key="4">
    <source>
        <dbReference type="Google" id="ProtNLM"/>
    </source>
</evidence>
<accession>A0A921YR69</accession>
<evidence type="ECO:0000313" key="3">
    <source>
        <dbReference type="Proteomes" id="UP000791440"/>
    </source>
</evidence>
<keyword evidence="3" id="KW-1185">Reference proteome</keyword>
<reference evidence="2" key="1">
    <citation type="journal article" date="2016" name="Insect Biochem. Mol. Biol.">
        <title>Multifaceted biological insights from a draft genome sequence of the tobacco hornworm moth, Manduca sexta.</title>
        <authorList>
            <person name="Kanost M.R."/>
            <person name="Arrese E.L."/>
            <person name="Cao X."/>
            <person name="Chen Y.R."/>
            <person name="Chellapilla S."/>
            <person name="Goldsmith M.R."/>
            <person name="Grosse-Wilde E."/>
            <person name="Heckel D.G."/>
            <person name="Herndon N."/>
            <person name="Jiang H."/>
            <person name="Papanicolaou A."/>
            <person name="Qu J."/>
            <person name="Soulages J.L."/>
            <person name="Vogel H."/>
            <person name="Walters J."/>
            <person name="Waterhouse R.M."/>
            <person name="Ahn S.J."/>
            <person name="Almeida F.C."/>
            <person name="An C."/>
            <person name="Aqrawi P."/>
            <person name="Bretschneider A."/>
            <person name="Bryant W.B."/>
            <person name="Bucks S."/>
            <person name="Chao H."/>
            <person name="Chevignon G."/>
            <person name="Christen J.M."/>
            <person name="Clarke D.F."/>
            <person name="Dittmer N.T."/>
            <person name="Ferguson L.C.F."/>
            <person name="Garavelou S."/>
            <person name="Gordon K.H.J."/>
            <person name="Gunaratna R.T."/>
            <person name="Han Y."/>
            <person name="Hauser F."/>
            <person name="He Y."/>
            <person name="Heidel-Fischer H."/>
            <person name="Hirsh A."/>
            <person name="Hu Y."/>
            <person name="Jiang H."/>
            <person name="Kalra D."/>
            <person name="Klinner C."/>
            <person name="Konig C."/>
            <person name="Kovar C."/>
            <person name="Kroll A.R."/>
            <person name="Kuwar S.S."/>
            <person name="Lee S.L."/>
            <person name="Lehman R."/>
            <person name="Li K."/>
            <person name="Li Z."/>
            <person name="Liang H."/>
            <person name="Lovelace S."/>
            <person name="Lu Z."/>
            <person name="Mansfield J.H."/>
            <person name="McCulloch K.J."/>
            <person name="Mathew T."/>
            <person name="Morton B."/>
            <person name="Muzny D.M."/>
            <person name="Neunemann D."/>
            <person name="Ongeri F."/>
            <person name="Pauchet Y."/>
            <person name="Pu L.L."/>
            <person name="Pyrousis I."/>
            <person name="Rao X.J."/>
            <person name="Redding A."/>
            <person name="Roesel C."/>
            <person name="Sanchez-Gracia A."/>
            <person name="Schaack S."/>
            <person name="Shukla A."/>
            <person name="Tetreau G."/>
            <person name="Wang Y."/>
            <person name="Xiong G.H."/>
            <person name="Traut W."/>
            <person name="Walsh T.K."/>
            <person name="Worley K.C."/>
            <person name="Wu D."/>
            <person name="Wu W."/>
            <person name="Wu Y.Q."/>
            <person name="Zhang X."/>
            <person name="Zou Z."/>
            <person name="Zucker H."/>
            <person name="Briscoe A.D."/>
            <person name="Burmester T."/>
            <person name="Clem R.J."/>
            <person name="Feyereisen R."/>
            <person name="Grimmelikhuijzen C.J.P."/>
            <person name="Hamodrakas S.J."/>
            <person name="Hansson B.S."/>
            <person name="Huguet E."/>
            <person name="Jermiin L.S."/>
            <person name="Lan Q."/>
            <person name="Lehman H.K."/>
            <person name="Lorenzen M."/>
            <person name="Merzendorfer H."/>
            <person name="Michalopoulos I."/>
            <person name="Morton D.B."/>
            <person name="Muthukrishnan S."/>
            <person name="Oakeshott J.G."/>
            <person name="Palmer W."/>
            <person name="Park Y."/>
            <person name="Passarelli A.L."/>
            <person name="Rozas J."/>
            <person name="Schwartz L.M."/>
            <person name="Smith W."/>
            <person name="Southgate A."/>
            <person name="Vilcinskas A."/>
            <person name="Vogt R."/>
            <person name="Wang P."/>
            <person name="Werren J."/>
            <person name="Yu X.Q."/>
            <person name="Zhou J.J."/>
            <person name="Brown S.J."/>
            <person name="Scherer S.E."/>
            <person name="Richards S."/>
            <person name="Blissard G.W."/>
        </authorList>
    </citation>
    <scope>NUCLEOTIDE SEQUENCE</scope>
</reference>
<dbReference type="InterPro" id="IPR015943">
    <property type="entry name" value="WD40/YVTN_repeat-like_dom_sf"/>
</dbReference>
<evidence type="ECO:0000313" key="2">
    <source>
        <dbReference type="EMBL" id="KAG6444131.1"/>
    </source>
</evidence>
<dbReference type="Proteomes" id="UP000791440">
    <property type="component" value="Unassembled WGS sequence"/>
</dbReference>
<dbReference type="AlphaFoldDB" id="A0A921YR69"/>
<comment type="caution">
    <text evidence="2">The sequence shown here is derived from an EMBL/GenBank/DDBJ whole genome shotgun (WGS) entry which is preliminary data.</text>
</comment>